<keyword evidence="2" id="KW-0732">Signal</keyword>
<name>A0ABS5P584_9FLAO</name>
<dbReference type="Pfam" id="PF07876">
    <property type="entry name" value="Dabb"/>
    <property type="match status" value="1"/>
</dbReference>
<dbReference type="PANTHER" id="PTHR33178:SF10">
    <property type="entry name" value="STRESS-RESPONSE A_B BARREL DOMAIN-CONTAINING PROTEIN"/>
    <property type="match status" value="1"/>
</dbReference>
<evidence type="ECO:0000259" key="3">
    <source>
        <dbReference type="PROSITE" id="PS51502"/>
    </source>
</evidence>
<comment type="subunit">
    <text evidence="1">Homodimer.</text>
</comment>
<evidence type="ECO:0000313" key="4">
    <source>
        <dbReference type="EMBL" id="MBS7229440.1"/>
    </source>
</evidence>
<dbReference type="SMART" id="SM00886">
    <property type="entry name" value="Dabb"/>
    <property type="match status" value="1"/>
</dbReference>
<dbReference type="RefSeq" id="WP_213293573.1">
    <property type="nucleotide sequence ID" value="NZ_JAGYVZ010000001.1"/>
</dbReference>
<dbReference type="Gene3D" id="3.30.70.100">
    <property type="match status" value="1"/>
</dbReference>
<proteinExistence type="predicted"/>
<feature type="domain" description="Stress-response A/B barrel" evidence="3">
    <location>
        <begin position="37"/>
        <end position="133"/>
    </location>
</feature>
<evidence type="ECO:0000256" key="2">
    <source>
        <dbReference type="SAM" id="SignalP"/>
    </source>
</evidence>
<dbReference type="EMBL" id="JAGYVZ010000001">
    <property type="protein sequence ID" value="MBS7229440.1"/>
    <property type="molecule type" value="Genomic_DNA"/>
</dbReference>
<organism evidence="4 5">
    <name type="scientific">Flavobacterium psychroterrae</name>
    <dbReference type="NCBI Taxonomy" id="2133767"/>
    <lineage>
        <taxon>Bacteria</taxon>
        <taxon>Pseudomonadati</taxon>
        <taxon>Bacteroidota</taxon>
        <taxon>Flavobacteriia</taxon>
        <taxon>Flavobacteriales</taxon>
        <taxon>Flavobacteriaceae</taxon>
        <taxon>Flavobacterium</taxon>
    </lineage>
</organism>
<dbReference type="InterPro" id="IPR011008">
    <property type="entry name" value="Dimeric_a/b-barrel"/>
</dbReference>
<feature type="chain" id="PRO_5047487707" evidence="2">
    <location>
        <begin position="26"/>
        <end position="136"/>
    </location>
</feature>
<reference evidence="4 5" key="1">
    <citation type="journal article" date="2018" name="Int. J. Syst. Evol. Microbiol.">
        <title>Flavobacterium chryseum sp. nov. and Flavobacterium psychroterrae sp. nov., novel environmental bacteria isolated from Antarctica.</title>
        <authorList>
            <person name="Kralova S."/>
            <person name="Svec P."/>
            <person name="Busse H.J."/>
            <person name="Stankova E."/>
            <person name="Vaczi P."/>
            <person name="Sedlacek I."/>
        </authorList>
    </citation>
    <scope>NUCLEOTIDE SEQUENCE [LARGE SCALE GENOMIC DNA]</scope>
    <source>
        <strain evidence="4 5">CCM 8827</strain>
    </source>
</reference>
<feature type="signal peptide" evidence="2">
    <location>
        <begin position="1"/>
        <end position="25"/>
    </location>
</feature>
<protein>
    <submittedName>
        <fullName evidence="4">Dabb family protein</fullName>
    </submittedName>
</protein>
<dbReference type="PANTHER" id="PTHR33178">
    <property type="match status" value="1"/>
</dbReference>
<sequence length="136" mass="15748">MERRKFIVNTAIASIATVGMAKAFAAEPLKSTEKKFYNHYLLFWLKKDLTPKQVEDFVQFFKDLSKLPYLKSIHYGTPANSSPRAVLDNSFSYNVVMTFESLEDLETYGKLPEHLATVKKYSIFWDKMQVHDSVLI</sequence>
<gene>
    <name evidence="4" type="ORF">KHA90_00240</name>
</gene>
<dbReference type="Proteomes" id="UP000722625">
    <property type="component" value="Unassembled WGS sequence"/>
</dbReference>
<evidence type="ECO:0000256" key="1">
    <source>
        <dbReference type="ARBA" id="ARBA00011738"/>
    </source>
</evidence>
<dbReference type="SUPFAM" id="SSF54909">
    <property type="entry name" value="Dimeric alpha+beta barrel"/>
    <property type="match status" value="1"/>
</dbReference>
<dbReference type="InterPro" id="IPR044662">
    <property type="entry name" value="HS1/DABB1-like"/>
</dbReference>
<accession>A0ABS5P584</accession>
<keyword evidence="5" id="KW-1185">Reference proteome</keyword>
<comment type="caution">
    <text evidence="4">The sequence shown here is derived from an EMBL/GenBank/DDBJ whole genome shotgun (WGS) entry which is preliminary data.</text>
</comment>
<evidence type="ECO:0000313" key="5">
    <source>
        <dbReference type="Proteomes" id="UP000722625"/>
    </source>
</evidence>
<dbReference type="PROSITE" id="PS51502">
    <property type="entry name" value="S_R_A_B_BARREL"/>
    <property type="match status" value="1"/>
</dbReference>
<dbReference type="InterPro" id="IPR013097">
    <property type="entry name" value="Dabb"/>
</dbReference>